<dbReference type="EMBL" id="JBHTLI010000003">
    <property type="protein sequence ID" value="MFD1096829.1"/>
    <property type="molecule type" value="Genomic_DNA"/>
</dbReference>
<evidence type="ECO:0000313" key="2">
    <source>
        <dbReference type="Proteomes" id="UP001597131"/>
    </source>
</evidence>
<protein>
    <submittedName>
        <fullName evidence="1">Uncharacterized protein</fullName>
    </submittedName>
</protein>
<name>A0ABW3NWL0_9FLAO</name>
<reference evidence="2" key="1">
    <citation type="journal article" date="2019" name="Int. J. Syst. Evol. Microbiol.">
        <title>The Global Catalogue of Microorganisms (GCM) 10K type strain sequencing project: providing services to taxonomists for standard genome sequencing and annotation.</title>
        <authorList>
            <consortium name="The Broad Institute Genomics Platform"/>
            <consortium name="The Broad Institute Genome Sequencing Center for Infectious Disease"/>
            <person name="Wu L."/>
            <person name="Ma J."/>
        </authorList>
    </citation>
    <scope>NUCLEOTIDE SEQUENCE [LARGE SCALE GENOMIC DNA]</scope>
    <source>
        <strain evidence="2">CCUG 64793</strain>
    </source>
</reference>
<keyword evidence="2" id="KW-1185">Reference proteome</keyword>
<dbReference type="PROSITE" id="PS51257">
    <property type="entry name" value="PROKAR_LIPOPROTEIN"/>
    <property type="match status" value="1"/>
</dbReference>
<dbReference type="Proteomes" id="UP001597131">
    <property type="component" value="Unassembled WGS sequence"/>
</dbReference>
<comment type="caution">
    <text evidence="1">The sequence shown here is derived from an EMBL/GenBank/DDBJ whole genome shotgun (WGS) entry which is preliminary data.</text>
</comment>
<evidence type="ECO:0000313" key="1">
    <source>
        <dbReference type="EMBL" id="MFD1096829.1"/>
    </source>
</evidence>
<gene>
    <name evidence="1" type="ORF">ACFQ3Q_13790</name>
</gene>
<dbReference type="RefSeq" id="WP_380746816.1">
    <property type="nucleotide sequence ID" value="NZ_JBHTLI010000003.1"/>
</dbReference>
<accession>A0ABW3NWL0</accession>
<organism evidence="1 2">
    <name type="scientific">Salegentibacter chungangensis</name>
    <dbReference type="NCBI Taxonomy" id="1335724"/>
    <lineage>
        <taxon>Bacteria</taxon>
        <taxon>Pseudomonadati</taxon>
        <taxon>Bacteroidota</taxon>
        <taxon>Flavobacteriia</taxon>
        <taxon>Flavobacteriales</taxon>
        <taxon>Flavobacteriaceae</taxon>
        <taxon>Salegentibacter</taxon>
    </lineage>
</organism>
<sequence length="183" mass="20509">MKGFGLTCRFLGFCALTLLMVSCVKDVDLGQGKEIQLTPDIQTDLLIYTVEKKDLIDSENGEIKQAIRDTVRLEFLDDDYIQNDLFSAELYFSNTNTFSQAFTTRISFLSESGAEQFSVNYDIPAGTEASPSSAEALEVVEEDRIHLLRNSIKMVVELQMQSAPGNLEGQLDFDSTGLFKFEF</sequence>
<proteinExistence type="predicted"/>